<evidence type="ECO:0000313" key="1">
    <source>
        <dbReference type="EMBL" id="MCU7617613.1"/>
    </source>
</evidence>
<sequence>MKSLFMIFILLLSCSPEKTEQIFGVYTSPEVSYLNKLKHGNFFIKLKLNLREDYTYEYSTCAQKESGKWKIVNDQLELYCEKKRFIIDSFNHLEKYKRGKICNPVQIFSYEKGKLQQNIKVQNKDYKMLLLKQK</sequence>
<proteinExistence type="predicted"/>
<comment type="caution">
    <text evidence="1">The sequence shown here is derived from an EMBL/GenBank/DDBJ whole genome shotgun (WGS) entry which is preliminary data.</text>
</comment>
<name>A0ABT2W5Z2_9FLAO</name>
<reference evidence="2" key="1">
    <citation type="submission" date="2023-07" db="EMBL/GenBank/DDBJ databases">
        <title>Chryseobacterium sp. strain PBS4-4 Genome sequencing and assembly.</title>
        <authorList>
            <person name="Jung Y."/>
        </authorList>
    </citation>
    <scope>NUCLEOTIDE SEQUENCE [LARGE SCALE GENOMIC DNA]</scope>
    <source>
        <strain evidence="2">PBS4-4</strain>
    </source>
</reference>
<dbReference type="Proteomes" id="UP001208649">
    <property type="component" value="Unassembled WGS sequence"/>
</dbReference>
<organism evidence="1 2">
    <name type="scientific">Chryseobacterium edaphi</name>
    <dbReference type="NCBI Taxonomy" id="2976532"/>
    <lineage>
        <taxon>Bacteria</taxon>
        <taxon>Pseudomonadati</taxon>
        <taxon>Bacteroidota</taxon>
        <taxon>Flavobacteriia</taxon>
        <taxon>Flavobacteriales</taxon>
        <taxon>Weeksellaceae</taxon>
        <taxon>Chryseobacterium group</taxon>
        <taxon>Chryseobacterium</taxon>
    </lineage>
</organism>
<keyword evidence="2" id="KW-1185">Reference proteome</keyword>
<evidence type="ECO:0008006" key="3">
    <source>
        <dbReference type="Google" id="ProtNLM"/>
    </source>
</evidence>
<dbReference type="RefSeq" id="WP_263003049.1">
    <property type="nucleotide sequence ID" value="NZ_JAOTEM010000002.1"/>
</dbReference>
<protein>
    <recommendedName>
        <fullName evidence="3">Lipoprotein</fullName>
    </recommendedName>
</protein>
<dbReference type="EMBL" id="JAOTEM010000002">
    <property type="protein sequence ID" value="MCU7617613.1"/>
    <property type="molecule type" value="Genomic_DNA"/>
</dbReference>
<accession>A0ABT2W5Z2</accession>
<evidence type="ECO:0000313" key="2">
    <source>
        <dbReference type="Proteomes" id="UP001208649"/>
    </source>
</evidence>
<gene>
    <name evidence="1" type="ORF">NZ698_10430</name>
</gene>